<keyword evidence="1" id="KW-0472">Membrane</keyword>
<protein>
    <submittedName>
        <fullName evidence="2">Uncharacterized protein</fullName>
    </submittedName>
</protein>
<feature type="transmembrane region" description="Helical" evidence="1">
    <location>
        <begin position="200"/>
        <end position="221"/>
    </location>
</feature>
<feature type="transmembrane region" description="Helical" evidence="1">
    <location>
        <begin position="369"/>
        <end position="390"/>
    </location>
</feature>
<dbReference type="Proteomes" id="UP000434172">
    <property type="component" value="Unassembled WGS sequence"/>
</dbReference>
<reference evidence="2 3" key="1">
    <citation type="submission" date="2019-12" db="EMBL/GenBank/DDBJ databases">
        <title>A genome sequence resource for the geographically widespread anthracnose pathogen Colletotrichum asianum.</title>
        <authorList>
            <person name="Meng Y."/>
        </authorList>
    </citation>
    <scope>NUCLEOTIDE SEQUENCE [LARGE SCALE GENOMIC DNA]</scope>
    <source>
        <strain evidence="2 3">ICMP 18580</strain>
    </source>
</reference>
<evidence type="ECO:0000313" key="2">
    <source>
        <dbReference type="EMBL" id="KAF0321134.1"/>
    </source>
</evidence>
<feature type="transmembrane region" description="Helical" evidence="1">
    <location>
        <begin position="168"/>
        <end position="188"/>
    </location>
</feature>
<accession>A0A8H3W6U4</accession>
<proteinExistence type="predicted"/>
<feature type="transmembrane region" description="Helical" evidence="1">
    <location>
        <begin position="228"/>
        <end position="247"/>
    </location>
</feature>
<evidence type="ECO:0000256" key="1">
    <source>
        <dbReference type="SAM" id="Phobius"/>
    </source>
</evidence>
<dbReference type="EMBL" id="WOWK01000074">
    <property type="protein sequence ID" value="KAF0321134.1"/>
    <property type="molecule type" value="Genomic_DNA"/>
</dbReference>
<organism evidence="2 3">
    <name type="scientific">Colletotrichum asianum</name>
    <dbReference type="NCBI Taxonomy" id="702518"/>
    <lineage>
        <taxon>Eukaryota</taxon>
        <taxon>Fungi</taxon>
        <taxon>Dikarya</taxon>
        <taxon>Ascomycota</taxon>
        <taxon>Pezizomycotina</taxon>
        <taxon>Sordariomycetes</taxon>
        <taxon>Hypocreomycetidae</taxon>
        <taxon>Glomerellales</taxon>
        <taxon>Glomerellaceae</taxon>
        <taxon>Colletotrichum</taxon>
        <taxon>Colletotrichum gloeosporioides species complex</taxon>
    </lineage>
</organism>
<dbReference type="SUPFAM" id="SSF48452">
    <property type="entry name" value="TPR-like"/>
    <property type="match status" value="1"/>
</dbReference>
<dbReference type="OrthoDB" id="4582561at2759"/>
<dbReference type="InterPro" id="IPR011990">
    <property type="entry name" value="TPR-like_helical_dom_sf"/>
</dbReference>
<name>A0A8H3W6U4_9PEZI</name>
<comment type="caution">
    <text evidence="2">The sequence shown here is derived from an EMBL/GenBank/DDBJ whole genome shotgun (WGS) entry which is preliminary data.</text>
</comment>
<feature type="transmembrane region" description="Helical" evidence="1">
    <location>
        <begin position="278"/>
        <end position="304"/>
    </location>
</feature>
<keyword evidence="3" id="KW-1185">Reference proteome</keyword>
<dbReference type="Gene3D" id="1.25.40.10">
    <property type="entry name" value="Tetratricopeptide repeat domain"/>
    <property type="match status" value="1"/>
</dbReference>
<feature type="transmembrane region" description="Helical" evidence="1">
    <location>
        <begin position="325"/>
        <end position="349"/>
    </location>
</feature>
<dbReference type="AlphaFoldDB" id="A0A8H3W6U4"/>
<evidence type="ECO:0000313" key="3">
    <source>
        <dbReference type="Proteomes" id="UP000434172"/>
    </source>
</evidence>
<feature type="transmembrane region" description="Helical" evidence="1">
    <location>
        <begin position="106"/>
        <end position="128"/>
    </location>
</feature>
<gene>
    <name evidence="2" type="ORF">GQ607_011539</name>
</gene>
<sequence>MGSVPWGGPAWAELDVTRNCTAFGAYAAWVTTDDNEPPFPTVASFWRAVVPEVNSTQPTSPQIIDWHEWVRLNMTTLARQVADISSCRPELCQAIGSEIDGGLAGFGLLASYGLETILLTIYCTCALLRHFNNRKHRASAPNEAQESPEAVKSGVVSRVNEALRGTTYDLFTTATFLSLGVQATVIYSQVSPIAYRYNSSLQLIVSAFAFYPLATMLPLILNSVRRSWLKGAVLVGLFVIHTAAWVLCTNNAQVDYYHNSNVIGLCPQNHPSQAVVSAAMFTMAAMVWMPPLFGLCLSVVLCFYRCNNRKMWQAKWLKKVAKGAMIMYASFNFICMWGAWIILVVFFSGASWKSEDAWSLGQALALTPWVPVLVELMSILFLGTEVGFVGRLPLEFKVIRITAERILDQLETSHEDFKAEIHVTMNLLLQYLGISRRREISDRAQKIPEFHKRRTAQREQMGEITDGDKVKLINANTDYANSMLQCNDFRKAEPIYKECFHALLKITSEEKDPFAFAKLTHHLAYCSIYHHDFAIAEQLGRKSVDLIKNVGDEHLVLRFQFDLACIMLQGGDHSGALDLHERILADRVRVHGKNSYFTLQSQYAVGPIYFHMQRWDQAELQIGSALKKAEGKPGESFCPDAAVARSKFHLSMILTARNGGKAPEEAQALARESKDVLSRLLVYDEIQGVTEEDTCALFDHLQPVFGGRWTGTRLLKNVS</sequence>
<keyword evidence="1" id="KW-0812">Transmembrane</keyword>
<keyword evidence="1" id="KW-1133">Transmembrane helix</keyword>